<dbReference type="Gene3D" id="3.40.630.30">
    <property type="match status" value="1"/>
</dbReference>
<gene>
    <name evidence="1" type="ORF">AMS68_004598</name>
</gene>
<protein>
    <recommendedName>
        <fullName evidence="3">N-acetyltransferase domain-containing protein</fullName>
    </recommendedName>
</protein>
<dbReference type="Proteomes" id="UP000503462">
    <property type="component" value="Chromosome 3"/>
</dbReference>
<dbReference type="SUPFAM" id="SSF55729">
    <property type="entry name" value="Acyl-CoA N-acyltransferases (Nat)"/>
    <property type="match status" value="2"/>
</dbReference>
<organism evidence="1 2">
    <name type="scientific">Peltaster fructicola</name>
    <dbReference type="NCBI Taxonomy" id="286661"/>
    <lineage>
        <taxon>Eukaryota</taxon>
        <taxon>Fungi</taxon>
        <taxon>Dikarya</taxon>
        <taxon>Ascomycota</taxon>
        <taxon>Pezizomycotina</taxon>
        <taxon>Dothideomycetes</taxon>
        <taxon>Dothideomycetes incertae sedis</taxon>
        <taxon>Peltaster</taxon>
    </lineage>
</organism>
<dbReference type="PANTHER" id="PTHR42791:SF1">
    <property type="entry name" value="N-ACETYLTRANSFERASE DOMAIN-CONTAINING PROTEIN"/>
    <property type="match status" value="1"/>
</dbReference>
<dbReference type="PANTHER" id="PTHR42791">
    <property type="entry name" value="GNAT FAMILY ACETYLTRANSFERASE"/>
    <property type="match status" value="1"/>
</dbReference>
<reference evidence="1 2" key="1">
    <citation type="journal article" date="2016" name="Sci. Rep.">
        <title>Peltaster fructicola genome reveals evolution from an invasive phytopathogen to an ectophytic parasite.</title>
        <authorList>
            <person name="Xu C."/>
            <person name="Chen H."/>
            <person name="Gleason M.L."/>
            <person name="Xu J.R."/>
            <person name="Liu H."/>
            <person name="Zhang R."/>
            <person name="Sun G."/>
        </authorList>
    </citation>
    <scope>NUCLEOTIDE SEQUENCE [LARGE SCALE GENOMIC DNA]</scope>
    <source>
        <strain evidence="1 2">LNHT1506</strain>
    </source>
</reference>
<proteinExistence type="predicted"/>
<name>A0A6H0XWP1_9PEZI</name>
<keyword evidence="2" id="KW-1185">Reference proteome</keyword>
<dbReference type="AlphaFoldDB" id="A0A6H0XWP1"/>
<evidence type="ECO:0000313" key="1">
    <source>
        <dbReference type="EMBL" id="QIW99080.1"/>
    </source>
</evidence>
<dbReference type="OrthoDB" id="410198at2759"/>
<dbReference type="EMBL" id="CP051141">
    <property type="protein sequence ID" value="QIW99080.1"/>
    <property type="molecule type" value="Genomic_DNA"/>
</dbReference>
<evidence type="ECO:0000313" key="2">
    <source>
        <dbReference type="Proteomes" id="UP000503462"/>
    </source>
</evidence>
<dbReference type="InterPro" id="IPR016181">
    <property type="entry name" value="Acyl_CoA_acyltransferase"/>
</dbReference>
<dbReference type="InterPro" id="IPR052523">
    <property type="entry name" value="Trichothecene_AcTrans"/>
</dbReference>
<accession>A0A6H0XWP1</accession>
<evidence type="ECO:0008006" key="3">
    <source>
        <dbReference type="Google" id="ProtNLM"/>
    </source>
</evidence>
<sequence length="270" mass="30901">MRGARRPDGIRTRYLEDYLLTSRAISLTPAQLHVATAEIETLPGLSTTGGDDVRILGVDEYKEAAATLVDAFADDDVIWYFLDTPDSAHWTKEQKWDLHVKSLEYITYAHCMKGLVVSAGPNHDCVALWMPPGENMDDLLTIMRSGMWRLNYQLSAEGRARFFSEFLPLLHDTKARILGPRDDESWYLVYIGTKSTSRGKGYARKVVDFVTRRADLEGRACYLESSHPINQVIYGKLGFEMKRNIWLQRAEENIGLDIMVREPKKLRERL</sequence>